<gene>
    <name evidence="4" type="ORF">DOK76_07445</name>
</gene>
<evidence type="ECO:0000313" key="4">
    <source>
        <dbReference type="EMBL" id="MBO0476900.1"/>
    </source>
</evidence>
<accession>A0ABS3HU70</accession>
<keyword evidence="1" id="KW-0808">Transferase</keyword>
<evidence type="ECO:0000256" key="2">
    <source>
        <dbReference type="ARBA" id="ARBA00023315"/>
    </source>
</evidence>
<sequence length="144" mass="16646">MLQNRVANEVEHPLIIDLWERSVSQTHSFLTQEDQAFFKEHLPNYLNQVEVLLWKDGKDIIGFSGVTNDNLDMLFLDPNFIGKQYGSHILNWLVANKGVTRLDVNEQNEKAKEFYLQHGFVVASRSDTDGFGKNYPILHLVKQD</sequence>
<comment type="caution">
    <text evidence="4">The sequence shown here is derived from an EMBL/GenBank/DDBJ whole genome shotgun (WGS) entry which is preliminary data.</text>
</comment>
<evidence type="ECO:0000256" key="1">
    <source>
        <dbReference type="ARBA" id="ARBA00022679"/>
    </source>
</evidence>
<evidence type="ECO:0000313" key="5">
    <source>
        <dbReference type="Proteomes" id="UP000664857"/>
    </source>
</evidence>
<dbReference type="Gene3D" id="3.40.630.30">
    <property type="match status" value="1"/>
</dbReference>
<dbReference type="Proteomes" id="UP000664857">
    <property type="component" value="Unassembled WGS sequence"/>
</dbReference>
<name>A0ABS3HU70_9ENTE</name>
<dbReference type="Pfam" id="PF13508">
    <property type="entry name" value="Acetyltransf_7"/>
    <property type="match status" value="1"/>
</dbReference>
<keyword evidence="2" id="KW-0012">Acyltransferase</keyword>
<dbReference type="InterPro" id="IPR000182">
    <property type="entry name" value="GNAT_dom"/>
</dbReference>
<protein>
    <submittedName>
        <fullName evidence="4">GNAT family N-acetyltransferase</fullName>
    </submittedName>
</protein>
<feature type="domain" description="N-acetyltransferase" evidence="3">
    <location>
        <begin position="2"/>
        <end position="144"/>
    </location>
</feature>
<dbReference type="InterPro" id="IPR016181">
    <property type="entry name" value="Acyl_CoA_acyltransferase"/>
</dbReference>
<reference evidence="4 5" key="1">
    <citation type="submission" date="2021-03" db="EMBL/GenBank/DDBJ databases">
        <title>Enterococcal diversity collection.</title>
        <authorList>
            <person name="Gilmore M.S."/>
            <person name="Schwartzman J."/>
            <person name="Van Tyne D."/>
            <person name="Martin M."/>
            <person name="Earl A.M."/>
            <person name="Manson A.L."/>
            <person name="Straub T."/>
            <person name="Salamzade R."/>
            <person name="Saavedra J."/>
            <person name="Lebreton F."/>
            <person name="Prichula J."/>
            <person name="Schaufler K."/>
            <person name="Gaca A."/>
            <person name="Sgardioli B."/>
            <person name="Wagenaar J."/>
            <person name="Strong T."/>
        </authorList>
    </citation>
    <scope>NUCLEOTIDE SEQUENCE [LARGE SCALE GENOMIC DNA]</scope>
    <source>
        <strain evidence="4 5">DIV0080</strain>
    </source>
</reference>
<dbReference type="SUPFAM" id="SSF55729">
    <property type="entry name" value="Acyl-CoA N-acyltransferases (Nat)"/>
    <property type="match status" value="1"/>
</dbReference>
<dbReference type="PANTHER" id="PTHR43800:SF1">
    <property type="entry name" value="PEPTIDYL-LYSINE N-ACETYLTRANSFERASE YJAB"/>
    <property type="match status" value="1"/>
</dbReference>
<organism evidence="4 5">
    <name type="scientific">Candidatus Vagococcus giribetii</name>
    <dbReference type="NCBI Taxonomy" id="2230876"/>
    <lineage>
        <taxon>Bacteria</taxon>
        <taxon>Bacillati</taxon>
        <taxon>Bacillota</taxon>
        <taxon>Bacilli</taxon>
        <taxon>Lactobacillales</taxon>
        <taxon>Enterococcaceae</taxon>
        <taxon>Vagococcus</taxon>
    </lineage>
</organism>
<dbReference type="CDD" id="cd04301">
    <property type="entry name" value="NAT_SF"/>
    <property type="match status" value="1"/>
</dbReference>
<keyword evidence="5" id="KW-1185">Reference proteome</keyword>
<proteinExistence type="predicted"/>
<dbReference type="PROSITE" id="PS51186">
    <property type="entry name" value="GNAT"/>
    <property type="match status" value="1"/>
</dbReference>
<evidence type="ECO:0000259" key="3">
    <source>
        <dbReference type="PROSITE" id="PS51186"/>
    </source>
</evidence>
<dbReference type="EMBL" id="JAFLVX010000018">
    <property type="protein sequence ID" value="MBO0476900.1"/>
    <property type="molecule type" value="Genomic_DNA"/>
</dbReference>
<dbReference type="PANTHER" id="PTHR43800">
    <property type="entry name" value="PEPTIDYL-LYSINE N-ACETYLTRANSFERASE YJAB"/>
    <property type="match status" value="1"/>
</dbReference>